<dbReference type="PROSITE" id="PS50157">
    <property type="entry name" value="ZINC_FINGER_C2H2_2"/>
    <property type="match status" value="1"/>
</dbReference>
<evidence type="ECO:0000256" key="8">
    <source>
        <dbReference type="ARBA" id="ARBA00023163"/>
    </source>
</evidence>
<feature type="domain" description="VWFA" evidence="15">
    <location>
        <begin position="106"/>
        <end position="285"/>
    </location>
</feature>
<evidence type="ECO:0000256" key="6">
    <source>
        <dbReference type="ARBA" id="ARBA00022833"/>
    </source>
</evidence>
<dbReference type="SUPFAM" id="SSF57889">
    <property type="entry name" value="Cysteine-rich domain"/>
    <property type="match status" value="1"/>
</dbReference>
<comment type="subcellular location">
    <subcellularLocation>
        <location evidence="1 11">Nucleus</location>
    </subcellularLocation>
</comment>
<dbReference type="Pfam" id="PF07975">
    <property type="entry name" value="C1_4"/>
    <property type="match status" value="1"/>
</dbReference>
<evidence type="ECO:0000313" key="17">
    <source>
        <dbReference type="Proteomes" id="UP001565368"/>
    </source>
</evidence>
<evidence type="ECO:0000256" key="1">
    <source>
        <dbReference type="ARBA" id="ARBA00004123"/>
    </source>
</evidence>
<comment type="similarity">
    <text evidence="2 11">Belongs to the GTF2H2 family.</text>
</comment>
<dbReference type="Gene3D" id="3.30.40.10">
    <property type="entry name" value="Zinc/RING finger domain, C3HC4 (zinc finger)"/>
    <property type="match status" value="1"/>
</dbReference>
<keyword evidence="4" id="KW-0227">DNA damage</keyword>
<name>A0ABR3PRL5_9TREE</name>
<evidence type="ECO:0000256" key="3">
    <source>
        <dbReference type="ARBA" id="ARBA00022723"/>
    </source>
</evidence>
<dbReference type="PANTHER" id="PTHR12695:SF2">
    <property type="entry name" value="GENERAL TRANSCRIPTION FACTOR IIH SUBUNIT 2-RELATED"/>
    <property type="match status" value="1"/>
</dbReference>
<keyword evidence="9" id="KW-0234">DNA repair</keyword>
<evidence type="ECO:0000256" key="2">
    <source>
        <dbReference type="ARBA" id="ARBA00006092"/>
    </source>
</evidence>
<dbReference type="InterPro" id="IPR013087">
    <property type="entry name" value="Znf_C2H2_type"/>
</dbReference>
<evidence type="ECO:0000259" key="14">
    <source>
        <dbReference type="PROSITE" id="PS50157"/>
    </source>
</evidence>
<dbReference type="SMART" id="SM01047">
    <property type="entry name" value="C1_4"/>
    <property type="match status" value="1"/>
</dbReference>
<keyword evidence="3 11" id="KW-0479">Metal-binding</keyword>
<evidence type="ECO:0000256" key="7">
    <source>
        <dbReference type="ARBA" id="ARBA00023015"/>
    </source>
</evidence>
<dbReference type="InterPro" id="IPR004595">
    <property type="entry name" value="TFIIH_C1-like_dom"/>
</dbReference>
<comment type="function">
    <text evidence="11">Component of the general transcription and DNA repair factor IIH (TFIIH) core complex, which is involved in general and transcription-coupled nucleotide excision repair (NER) of damaged DNA and, when complexed to TFIIK, in RNA transcription by RNA polymerase II.</text>
</comment>
<keyword evidence="17" id="KW-1185">Reference proteome</keyword>
<dbReference type="InterPro" id="IPR046349">
    <property type="entry name" value="C1-like_sf"/>
</dbReference>
<dbReference type="EMBL" id="JBBXJM010000007">
    <property type="protein sequence ID" value="KAL1405100.1"/>
    <property type="molecule type" value="Genomic_DNA"/>
</dbReference>
<evidence type="ECO:0000256" key="13">
    <source>
        <dbReference type="SAM" id="MobiDB-lite"/>
    </source>
</evidence>
<dbReference type="PANTHER" id="PTHR12695">
    <property type="entry name" value="GENERAL TRANSCRIPTION FACTOR IIH SUBUNIT 2"/>
    <property type="match status" value="1"/>
</dbReference>
<dbReference type="SUPFAM" id="SSF53300">
    <property type="entry name" value="vWA-like"/>
    <property type="match status" value="1"/>
</dbReference>
<evidence type="ECO:0000313" key="16">
    <source>
        <dbReference type="EMBL" id="KAL1405100.1"/>
    </source>
</evidence>
<keyword evidence="5 12" id="KW-0863">Zinc-finger</keyword>
<evidence type="ECO:0000256" key="10">
    <source>
        <dbReference type="ARBA" id="ARBA00023242"/>
    </source>
</evidence>
<dbReference type="InterPro" id="IPR002035">
    <property type="entry name" value="VWF_A"/>
</dbReference>
<evidence type="ECO:0000256" key="9">
    <source>
        <dbReference type="ARBA" id="ARBA00023204"/>
    </source>
</evidence>
<dbReference type="Gene3D" id="3.40.50.410">
    <property type="entry name" value="von Willebrand factor, type A domain"/>
    <property type="match status" value="1"/>
</dbReference>
<accession>A0ABR3PRL5</accession>
<evidence type="ECO:0000256" key="11">
    <source>
        <dbReference type="PIRNR" id="PIRNR015919"/>
    </source>
</evidence>
<keyword evidence="7 11" id="KW-0805">Transcription regulation</keyword>
<dbReference type="PROSITE" id="PS50234">
    <property type="entry name" value="VWFA"/>
    <property type="match status" value="1"/>
</dbReference>
<gene>
    <name evidence="16" type="ORF">Q8F55_008723</name>
</gene>
<feature type="domain" description="C2H2-type" evidence="14">
    <location>
        <begin position="442"/>
        <end position="465"/>
    </location>
</feature>
<sequence length="471" mass="51168">MAPEDLLYDPGVDSPRSELDSDDDLDRPGPSRGRRGSGKQASSSKKNGKGKESMNAWEETYKRSWDVVQEDQEGGLQAAVDNYVAQRMRKRARQSEAPLRRSLVRHMFIIVDLTESMMDKDFRPTRFELTLQYLRAFVVEWFDQNPLGQVGVIYLRDRKAHILVPMGGSPQDVVAALEDKRALAPSGEPSLQNGLTVARGGMSHLPSTSSLEILVLFSAISTADPDGPKNIQQVLAELVQARVRTTIISLSAEIKICRQIAERTGGRFGVAIDEDHYRDLLWETIPPPAETIATPVTLSVRDALHRGGKGPAGGTSRPPPAGDLMVMGFPTRLPPAGEGFCACHGLIKRGGYMCPRCGSKLCDVPTDCDVCSLMVVSSPHLARSFWLLFPVANYDTVSDTGAVQAELASACCGCDTAFPLLSSLGPDAAAHVDDGISPTGRYRCAKCSNDFCMDCDLYVHETLHTCPGCAQ</sequence>
<dbReference type="PIRSF" id="PIRSF015919">
    <property type="entry name" value="TFIIH_SSL1"/>
    <property type="match status" value="1"/>
</dbReference>
<keyword evidence="6 11" id="KW-0862">Zinc</keyword>
<protein>
    <recommendedName>
        <fullName evidence="11">General transcription and DNA repair factor IIH</fullName>
    </recommendedName>
</protein>
<dbReference type="InterPro" id="IPR012170">
    <property type="entry name" value="TFIIH_SSL1/p44"/>
</dbReference>
<dbReference type="Pfam" id="PF04056">
    <property type="entry name" value="Ssl1"/>
    <property type="match status" value="1"/>
</dbReference>
<dbReference type="InterPro" id="IPR013083">
    <property type="entry name" value="Znf_RING/FYVE/PHD"/>
</dbReference>
<dbReference type="NCBIfam" id="TIGR00622">
    <property type="entry name" value="ssl1"/>
    <property type="match status" value="1"/>
</dbReference>
<dbReference type="Proteomes" id="UP001565368">
    <property type="component" value="Unassembled WGS sequence"/>
</dbReference>
<dbReference type="SMART" id="SM00327">
    <property type="entry name" value="VWA"/>
    <property type="match status" value="1"/>
</dbReference>
<dbReference type="InterPro" id="IPR007198">
    <property type="entry name" value="Ssl1-like"/>
</dbReference>
<evidence type="ECO:0000256" key="12">
    <source>
        <dbReference type="PROSITE-ProRule" id="PRU00042"/>
    </source>
</evidence>
<keyword evidence="10 11" id="KW-0539">Nucleus</keyword>
<evidence type="ECO:0000259" key="15">
    <source>
        <dbReference type="PROSITE" id="PS50234"/>
    </source>
</evidence>
<dbReference type="PROSITE" id="PS00028">
    <property type="entry name" value="ZINC_FINGER_C2H2_1"/>
    <property type="match status" value="1"/>
</dbReference>
<dbReference type="RefSeq" id="XP_069205044.1">
    <property type="nucleotide sequence ID" value="XM_069357107.1"/>
</dbReference>
<keyword evidence="8 11" id="KW-0804">Transcription</keyword>
<dbReference type="GeneID" id="95989766"/>
<feature type="region of interest" description="Disordered" evidence="13">
    <location>
        <begin position="1"/>
        <end position="55"/>
    </location>
</feature>
<reference evidence="16 17" key="1">
    <citation type="submission" date="2023-08" db="EMBL/GenBank/DDBJ databases">
        <title>Annotated Genome Sequence of Vanrija albida AlHP1.</title>
        <authorList>
            <person name="Herzog R."/>
        </authorList>
    </citation>
    <scope>NUCLEOTIDE SEQUENCE [LARGE SCALE GENOMIC DNA]</scope>
    <source>
        <strain evidence="16 17">AlHP1</strain>
    </source>
</reference>
<evidence type="ECO:0000256" key="4">
    <source>
        <dbReference type="ARBA" id="ARBA00022763"/>
    </source>
</evidence>
<dbReference type="InterPro" id="IPR036465">
    <property type="entry name" value="vWFA_dom_sf"/>
</dbReference>
<comment type="caution">
    <text evidence="16">The sequence shown here is derived from an EMBL/GenBank/DDBJ whole genome shotgun (WGS) entry which is preliminary data.</text>
</comment>
<organism evidence="16 17">
    <name type="scientific">Vanrija albida</name>
    <dbReference type="NCBI Taxonomy" id="181172"/>
    <lineage>
        <taxon>Eukaryota</taxon>
        <taxon>Fungi</taxon>
        <taxon>Dikarya</taxon>
        <taxon>Basidiomycota</taxon>
        <taxon>Agaricomycotina</taxon>
        <taxon>Tremellomycetes</taxon>
        <taxon>Trichosporonales</taxon>
        <taxon>Trichosporonaceae</taxon>
        <taxon>Vanrija</taxon>
    </lineage>
</organism>
<evidence type="ECO:0000256" key="5">
    <source>
        <dbReference type="ARBA" id="ARBA00022771"/>
    </source>
</evidence>
<proteinExistence type="inferred from homology"/>